<dbReference type="AlphaFoldDB" id="A0A6L2PQ95"/>
<proteinExistence type="predicted"/>
<keyword evidence="2" id="KW-1185">Reference proteome</keyword>
<dbReference type="Gene3D" id="3.40.960.10">
    <property type="entry name" value="VSR Endonuclease"/>
    <property type="match status" value="1"/>
</dbReference>
<gene>
    <name evidence="1" type="ORF">Cfor_11572</name>
</gene>
<dbReference type="EMBL" id="BLKM01011889">
    <property type="protein sequence ID" value="GFG34753.1"/>
    <property type="molecule type" value="Genomic_DNA"/>
</dbReference>
<dbReference type="OrthoDB" id="6704162at2759"/>
<protein>
    <recommendedName>
        <fullName evidence="3">DNA-directed DNA polymerase</fullName>
    </recommendedName>
</protein>
<dbReference type="Proteomes" id="UP000502823">
    <property type="component" value="Unassembled WGS sequence"/>
</dbReference>
<evidence type="ECO:0008006" key="3">
    <source>
        <dbReference type="Google" id="ProtNLM"/>
    </source>
</evidence>
<reference evidence="2" key="1">
    <citation type="submission" date="2020-01" db="EMBL/GenBank/DDBJ databases">
        <title>Draft genome sequence of the Termite Coptotermes fromosanus.</title>
        <authorList>
            <person name="Itakura S."/>
            <person name="Yosikawa Y."/>
            <person name="Umezawa K."/>
        </authorList>
    </citation>
    <scope>NUCLEOTIDE SEQUENCE [LARGE SCALE GENOMIC DNA]</scope>
</reference>
<evidence type="ECO:0000313" key="1">
    <source>
        <dbReference type="EMBL" id="GFG34753.1"/>
    </source>
</evidence>
<name>A0A6L2PQ95_COPFO</name>
<accession>A0A6L2PQ95</accession>
<organism evidence="1 2">
    <name type="scientific">Coptotermes formosanus</name>
    <name type="common">Formosan subterranean termite</name>
    <dbReference type="NCBI Taxonomy" id="36987"/>
    <lineage>
        <taxon>Eukaryota</taxon>
        <taxon>Metazoa</taxon>
        <taxon>Ecdysozoa</taxon>
        <taxon>Arthropoda</taxon>
        <taxon>Hexapoda</taxon>
        <taxon>Insecta</taxon>
        <taxon>Pterygota</taxon>
        <taxon>Neoptera</taxon>
        <taxon>Polyneoptera</taxon>
        <taxon>Dictyoptera</taxon>
        <taxon>Blattodea</taxon>
        <taxon>Blattoidea</taxon>
        <taxon>Termitoidae</taxon>
        <taxon>Rhinotermitidae</taxon>
        <taxon>Coptotermes</taxon>
    </lineage>
</organism>
<dbReference type="PANTHER" id="PTHR33568">
    <property type="entry name" value="DNA POLYMERASE"/>
    <property type="match status" value="1"/>
</dbReference>
<evidence type="ECO:0000313" key="2">
    <source>
        <dbReference type="Proteomes" id="UP000502823"/>
    </source>
</evidence>
<dbReference type="InParanoid" id="A0A6L2PQ95"/>
<comment type="caution">
    <text evidence="1">The sequence shown here is derived from an EMBL/GenBank/DDBJ whole genome shotgun (WGS) entry which is preliminary data.</text>
</comment>
<sequence length="394" mass="45445">MAPLQNKPWSSYNALFVFYDFENTQGTRYTQSTTRNVPNLVCLQQFCAMCENQPDANLDCQRCGVRQHSFWEDPLGDMSYVCEPRPWADRVVAIAHNALFYTHYFNTSENLNYVGAMPDVSYYAVDPMSHSERQEFLEWQQTDACSIRHGGNGRESRLPELPHLKLDSYCEETQTVYEFNGCYWHGCPCSQILRDVPTIHEGTLAERYKRTMNRVEHLYHPVLPFRCNSKLLFCLCKSCAIEHNMTADCTHGTVAERALIGTWVMDEVRLAMQNVYEAEASGYPSWVRTPADEDQYVQTFFANEGIMLDKDTIQLNASKRTLAKLCLNSFGGKLTERNNRTKSKKIVDPHELHKFLDTPGIEVTNLLFASDDVVWVTWRVSEDEKIPGLRHKMK</sequence>
<dbReference type="PANTHER" id="PTHR33568:SF3">
    <property type="entry name" value="DNA-DIRECTED DNA POLYMERASE"/>
    <property type="match status" value="1"/>
</dbReference>